<dbReference type="InterPro" id="IPR027417">
    <property type="entry name" value="P-loop_NTPase"/>
</dbReference>
<sequence>MFVQLTKEVNRNVQPNLILGVHDLQRQFYTQIDGQFTCIISMEKIDFNLINDNYCDCMDGSDEPGTNACANGQFFCTEQNHKAYPNVIPSSKVNDGICDCCDGSDEWLQKVLPYKLSDDTQDQLRKYQSPCSYRCTTWAQEMIWLIVNNLNYEGAKVFVDERFPILELCGFYSNVKSVPECHRNSIEFAKQLKDPRCLKTHLKHEYLPEEILNQTEKAKVIYIARNPKDTCLSTYHYYKNMLNIIDCSLEEFCDYFISGTNPYTGDYWNHVLYFWQRRNQPNVLFIKYEDMKCNLINVIRKVATFLQKSLTEDEETNLLNWLDFKSMKNNSAVNHDALYQKSGFMRSGQTDEHKKEMSEEIIKKFDSWIENSLKNTDYEM</sequence>
<dbReference type="Gene3D" id="3.40.50.300">
    <property type="entry name" value="P-loop containing nucleotide triphosphate hydrolases"/>
    <property type="match status" value="1"/>
</dbReference>
<keyword evidence="7" id="KW-1185">Reference proteome</keyword>
<evidence type="ECO:0000259" key="4">
    <source>
        <dbReference type="Pfam" id="PF00685"/>
    </source>
</evidence>
<dbReference type="Gene3D" id="4.10.400.10">
    <property type="entry name" value="Low-density Lipoprotein Receptor"/>
    <property type="match status" value="1"/>
</dbReference>
<dbReference type="CDD" id="cd00112">
    <property type="entry name" value="LDLa"/>
    <property type="match status" value="1"/>
</dbReference>
<dbReference type="InterPro" id="IPR036055">
    <property type="entry name" value="LDL_receptor-like_sf"/>
</dbReference>
<dbReference type="InterPro" id="IPR000863">
    <property type="entry name" value="Sulfotransferase_dom"/>
</dbReference>
<evidence type="ECO:0000256" key="1">
    <source>
        <dbReference type="ARBA" id="ARBA00005771"/>
    </source>
</evidence>
<evidence type="ECO:0000259" key="5">
    <source>
        <dbReference type="Pfam" id="PF12999"/>
    </source>
</evidence>
<keyword evidence="3" id="KW-1015">Disulfide bond</keyword>
<name>A0AAN7SK73_9COLE</name>
<dbReference type="PANTHER" id="PTHR11783">
    <property type="entry name" value="SULFOTRANSFERASE SULT"/>
    <property type="match status" value="1"/>
</dbReference>
<evidence type="ECO:0000256" key="2">
    <source>
        <dbReference type="ARBA" id="ARBA00022679"/>
    </source>
</evidence>
<evidence type="ECO:0000313" key="7">
    <source>
        <dbReference type="Proteomes" id="UP001353858"/>
    </source>
</evidence>
<organism evidence="6 7">
    <name type="scientific">Aquatica leii</name>
    <dbReference type="NCBI Taxonomy" id="1421715"/>
    <lineage>
        <taxon>Eukaryota</taxon>
        <taxon>Metazoa</taxon>
        <taxon>Ecdysozoa</taxon>
        <taxon>Arthropoda</taxon>
        <taxon>Hexapoda</taxon>
        <taxon>Insecta</taxon>
        <taxon>Pterygota</taxon>
        <taxon>Neoptera</taxon>
        <taxon>Endopterygota</taxon>
        <taxon>Coleoptera</taxon>
        <taxon>Polyphaga</taxon>
        <taxon>Elateriformia</taxon>
        <taxon>Elateroidea</taxon>
        <taxon>Lampyridae</taxon>
        <taxon>Luciolinae</taxon>
        <taxon>Aquatica</taxon>
    </lineage>
</organism>
<protein>
    <recommendedName>
        <fullName evidence="8">Sulfotransferase</fullName>
    </recommendedName>
</protein>
<evidence type="ECO:0008006" key="8">
    <source>
        <dbReference type="Google" id="ProtNLM"/>
    </source>
</evidence>
<gene>
    <name evidence="6" type="ORF">RN001_006998</name>
</gene>
<feature type="domain" description="Glucosidase II beta subunit N-terminal" evidence="5">
    <location>
        <begin position="17"/>
        <end position="110"/>
    </location>
</feature>
<evidence type="ECO:0000313" key="6">
    <source>
        <dbReference type="EMBL" id="KAK4883679.1"/>
    </source>
</evidence>
<accession>A0AAN7SK73</accession>
<feature type="domain" description="Sulfotransferase" evidence="4">
    <location>
        <begin position="136"/>
        <end position="376"/>
    </location>
</feature>
<comment type="similarity">
    <text evidence="1">Belongs to the sulfotransferase 1 family.</text>
</comment>
<proteinExistence type="inferred from homology"/>
<dbReference type="Pfam" id="PF12999">
    <property type="entry name" value="PRKCSH-like"/>
    <property type="match status" value="1"/>
</dbReference>
<dbReference type="InterPro" id="IPR028146">
    <property type="entry name" value="PRKCSH_N"/>
</dbReference>
<evidence type="ECO:0000256" key="3">
    <source>
        <dbReference type="ARBA" id="ARBA00023157"/>
    </source>
</evidence>
<dbReference type="Pfam" id="PF00685">
    <property type="entry name" value="Sulfotransfer_1"/>
    <property type="match status" value="1"/>
</dbReference>
<dbReference type="AlphaFoldDB" id="A0AAN7SK73"/>
<dbReference type="GO" id="GO:0008146">
    <property type="term" value="F:sulfotransferase activity"/>
    <property type="evidence" value="ECO:0007669"/>
    <property type="project" value="InterPro"/>
</dbReference>
<keyword evidence="2" id="KW-0808">Transferase</keyword>
<dbReference type="SUPFAM" id="SSF52540">
    <property type="entry name" value="P-loop containing nucleoside triphosphate hydrolases"/>
    <property type="match status" value="1"/>
</dbReference>
<dbReference type="Proteomes" id="UP001353858">
    <property type="component" value="Unassembled WGS sequence"/>
</dbReference>
<dbReference type="InterPro" id="IPR002172">
    <property type="entry name" value="LDrepeatLR_classA_rpt"/>
</dbReference>
<dbReference type="EMBL" id="JARPUR010000002">
    <property type="protein sequence ID" value="KAK4883679.1"/>
    <property type="molecule type" value="Genomic_DNA"/>
</dbReference>
<reference evidence="7" key="1">
    <citation type="submission" date="2023-01" db="EMBL/GenBank/DDBJ databases">
        <title>Key to firefly adult light organ development and bioluminescence: homeobox transcription factors regulate luciferase expression and transportation to peroxisome.</title>
        <authorList>
            <person name="Fu X."/>
        </authorList>
    </citation>
    <scope>NUCLEOTIDE SEQUENCE [LARGE SCALE GENOMIC DNA]</scope>
</reference>
<comment type="caution">
    <text evidence="6">The sequence shown here is derived from an EMBL/GenBank/DDBJ whole genome shotgun (WGS) entry which is preliminary data.</text>
</comment>